<name>A0A6S7E1Y5_9BURK</name>
<evidence type="ECO:0000313" key="3">
    <source>
        <dbReference type="Proteomes" id="UP000494122"/>
    </source>
</evidence>
<dbReference type="Proteomes" id="UP000494122">
    <property type="component" value="Unassembled WGS sequence"/>
</dbReference>
<dbReference type="AlphaFoldDB" id="A0A6S7E1Y5"/>
<evidence type="ECO:0008006" key="4">
    <source>
        <dbReference type="Google" id="ProtNLM"/>
    </source>
</evidence>
<accession>A0A6S7E1Y5</accession>
<reference evidence="2 3" key="1">
    <citation type="submission" date="2020-04" db="EMBL/GenBank/DDBJ databases">
        <authorList>
            <person name="De Canck E."/>
        </authorList>
    </citation>
    <scope>NUCLEOTIDE SEQUENCE [LARGE SCALE GENOMIC DNA]</scope>
    <source>
        <strain evidence="2 3">LMG 3328</strain>
    </source>
</reference>
<sequence>MTPRSTLTAALAALLVAAAAPAPAQVKIGATLSTTGPQASLGIPERNTISLLPT</sequence>
<keyword evidence="1" id="KW-0732">Signal</keyword>
<protein>
    <recommendedName>
        <fullName evidence="4">ABC transporter substrate-binding protein</fullName>
    </recommendedName>
</protein>
<organism evidence="2 3">
    <name type="scientific">Achromobacter ruhlandii</name>
    <dbReference type="NCBI Taxonomy" id="72557"/>
    <lineage>
        <taxon>Bacteria</taxon>
        <taxon>Pseudomonadati</taxon>
        <taxon>Pseudomonadota</taxon>
        <taxon>Betaproteobacteria</taxon>
        <taxon>Burkholderiales</taxon>
        <taxon>Alcaligenaceae</taxon>
        <taxon>Achromobacter</taxon>
    </lineage>
</organism>
<evidence type="ECO:0000313" key="2">
    <source>
        <dbReference type="EMBL" id="CAB3892425.1"/>
    </source>
</evidence>
<proteinExistence type="predicted"/>
<feature type="chain" id="PRO_5028844812" description="ABC transporter substrate-binding protein" evidence="1">
    <location>
        <begin position="25"/>
        <end position="54"/>
    </location>
</feature>
<gene>
    <name evidence="2" type="ORF">LMG3328_03856</name>
</gene>
<dbReference type="EMBL" id="CADILE010000011">
    <property type="protein sequence ID" value="CAB3892425.1"/>
    <property type="molecule type" value="Genomic_DNA"/>
</dbReference>
<evidence type="ECO:0000256" key="1">
    <source>
        <dbReference type="SAM" id="SignalP"/>
    </source>
</evidence>
<feature type="signal peptide" evidence="1">
    <location>
        <begin position="1"/>
        <end position="24"/>
    </location>
</feature>
<dbReference type="Gene3D" id="3.40.50.2300">
    <property type="match status" value="1"/>
</dbReference>